<dbReference type="EMBL" id="CM039439">
    <property type="protein sequence ID" value="KAI4296988.1"/>
    <property type="molecule type" value="Genomic_DNA"/>
</dbReference>
<protein>
    <submittedName>
        <fullName evidence="1">Uncharacterized protein</fullName>
    </submittedName>
</protein>
<sequence>MAVTLAMKLIFAICIIFCTSAFQAMSRTLNAATIAAAHEQWMAKQGRTYADDAEKQKRFKIFAENLQHIESVNNAGNKSYKLGLNKFSDLTAQEFIASYTGLKISNLPKPSKVASFGPLNLDDVPTRLNWTEKGAVTPVKDQGKCGSCWAFSTVAAVEGITQIKKGTLPSLSEQQLVDCVTDNHGCNGGVMDYAFKYIIDNQGIANENDYPYQAKQGSCKSVSSTAATITGFNDVPDNEEQLLQAVTNQPVSVAISVCDDFYQYQEGVYSENCYRQLNHAVTVVGYGTTDDGKKYWLIKNSWSESWGDNGYIKLWRDSGVPGGLIGIAKKASYPTI</sequence>
<name>A0ACB9KIF3_BAUVA</name>
<keyword evidence="2" id="KW-1185">Reference proteome</keyword>
<organism evidence="1 2">
    <name type="scientific">Bauhinia variegata</name>
    <name type="common">Purple orchid tree</name>
    <name type="synonym">Phanera variegata</name>
    <dbReference type="NCBI Taxonomy" id="167791"/>
    <lineage>
        <taxon>Eukaryota</taxon>
        <taxon>Viridiplantae</taxon>
        <taxon>Streptophyta</taxon>
        <taxon>Embryophyta</taxon>
        <taxon>Tracheophyta</taxon>
        <taxon>Spermatophyta</taxon>
        <taxon>Magnoliopsida</taxon>
        <taxon>eudicotyledons</taxon>
        <taxon>Gunneridae</taxon>
        <taxon>Pentapetalae</taxon>
        <taxon>rosids</taxon>
        <taxon>fabids</taxon>
        <taxon>Fabales</taxon>
        <taxon>Fabaceae</taxon>
        <taxon>Cercidoideae</taxon>
        <taxon>Cercideae</taxon>
        <taxon>Bauhiniinae</taxon>
        <taxon>Bauhinia</taxon>
    </lineage>
</organism>
<reference evidence="1 2" key="1">
    <citation type="journal article" date="2022" name="DNA Res.">
        <title>Chromosomal-level genome assembly of the orchid tree Bauhinia variegata (Leguminosae; Cercidoideae) supports the allotetraploid origin hypothesis of Bauhinia.</title>
        <authorList>
            <person name="Zhong Y."/>
            <person name="Chen Y."/>
            <person name="Zheng D."/>
            <person name="Pang J."/>
            <person name="Liu Y."/>
            <person name="Luo S."/>
            <person name="Meng S."/>
            <person name="Qian L."/>
            <person name="Wei D."/>
            <person name="Dai S."/>
            <person name="Zhou R."/>
        </authorList>
    </citation>
    <scope>NUCLEOTIDE SEQUENCE [LARGE SCALE GENOMIC DNA]</scope>
    <source>
        <strain evidence="1">BV-YZ2020</strain>
    </source>
</reference>
<evidence type="ECO:0000313" key="2">
    <source>
        <dbReference type="Proteomes" id="UP000828941"/>
    </source>
</evidence>
<gene>
    <name evidence="1" type="ORF">L6164_036901</name>
</gene>
<dbReference type="Proteomes" id="UP000828941">
    <property type="component" value="Chromosome 14"/>
</dbReference>
<accession>A0ACB9KIF3</accession>
<evidence type="ECO:0000313" key="1">
    <source>
        <dbReference type="EMBL" id="KAI4296988.1"/>
    </source>
</evidence>
<proteinExistence type="predicted"/>
<comment type="caution">
    <text evidence="1">The sequence shown here is derived from an EMBL/GenBank/DDBJ whole genome shotgun (WGS) entry which is preliminary data.</text>
</comment>